<protein>
    <submittedName>
        <fullName evidence="1">Uncharacterized protein</fullName>
    </submittedName>
</protein>
<proteinExistence type="predicted"/>
<accession>A0ACC3DVS8</accession>
<evidence type="ECO:0000313" key="2">
    <source>
        <dbReference type="Proteomes" id="UP001186974"/>
    </source>
</evidence>
<organism evidence="1 2">
    <name type="scientific">Coniosporium uncinatum</name>
    <dbReference type="NCBI Taxonomy" id="93489"/>
    <lineage>
        <taxon>Eukaryota</taxon>
        <taxon>Fungi</taxon>
        <taxon>Dikarya</taxon>
        <taxon>Ascomycota</taxon>
        <taxon>Pezizomycotina</taxon>
        <taxon>Dothideomycetes</taxon>
        <taxon>Dothideomycetes incertae sedis</taxon>
        <taxon>Coniosporium</taxon>
    </lineage>
</organism>
<name>A0ACC3DVS8_9PEZI</name>
<dbReference type="EMBL" id="JAWDJW010000389">
    <property type="protein sequence ID" value="KAK3080821.1"/>
    <property type="molecule type" value="Genomic_DNA"/>
</dbReference>
<reference evidence="1" key="1">
    <citation type="submission" date="2024-09" db="EMBL/GenBank/DDBJ databases">
        <title>Black Yeasts Isolated from many extreme environments.</title>
        <authorList>
            <person name="Coleine C."/>
            <person name="Stajich J.E."/>
            <person name="Selbmann L."/>
        </authorList>
    </citation>
    <scope>NUCLEOTIDE SEQUENCE</scope>
    <source>
        <strain evidence="1">CCFEE 5737</strain>
    </source>
</reference>
<keyword evidence="2" id="KW-1185">Reference proteome</keyword>
<comment type="caution">
    <text evidence="1">The sequence shown here is derived from an EMBL/GenBank/DDBJ whole genome shotgun (WGS) entry which is preliminary data.</text>
</comment>
<dbReference type="Proteomes" id="UP001186974">
    <property type="component" value="Unassembled WGS sequence"/>
</dbReference>
<gene>
    <name evidence="1" type="ORF">LTS18_012818</name>
</gene>
<evidence type="ECO:0000313" key="1">
    <source>
        <dbReference type="EMBL" id="KAK3080821.1"/>
    </source>
</evidence>
<sequence>MPRFGHPDCAPSAEDRHGPKPHASPSTNESFPREVRAIATHRHTPRDCVELPLRPGLILTLLQPQGPHWYIARNSDDVFGWVPSAYVRILGDAGPKAEPNGVYEVWKKACNEAFAAEGTLTTFPELPRGVKTCRERSCVLRKGTKYGTSVGDLDVCIHDLEKLLKGSGCYGVKWLKAERVKWHPDQFARRCADGFKDEGVAKATEMFALLGGLVDKESRRED</sequence>